<dbReference type="PANTHER" id="PTHR14237">
    <property type="entry name" value="MOLYBDOPTERIN COFACTOR SULFURASE MOSC"/>
    <property type="match status" value="1"/>
</dbReference>
<feature type="domain" description="MOSC" evidence="1">
    <location>
        <begin position="152"/>
        <end position="341"/>
    </location>
</feature>
<protein>
    <recommendedName>
        <fullName evidence="1">MOSC domain-containing protein</fullName>
    </recommendedName>
</protein>
<dbReference type="PROSITE" id="PS51340">
    <property type="entry name" value="MOSC"/>
    <property type="match status" value="1"/>
</dbReference>
<dbReference type="OrthoDB" id="17255at2759"/>
<organism evidence="2 3">
    <name type="scientific">Dendrothele bispora (strain CBS 962.96)</name>
    <dbReference type="NCBI Taxonomy" id="1314807"/>
    <lineage>
        <taxon>Eukaryota</taxon>
        <taxon>Fungi</taxon>
        <taxon>Dikarya</taxon>
        <taxon>Basidiomycota</taxon>
        <taxon>Agaricomycotina</taxon>
        <taxon>Agaricomycetes</taxon>
        <taxon>Agaricomycetidae</taxon>
        <taxon>Agaricales</taxon>
        <taxon>Agaricales incertae sedis</taxon>
        <taxon>Dendrothele</taxon>
    </lineage>
</organism>
<dbReference type="Pfam" id="PF03473">
    <property type="entry name" value="MOSC"/>
    <property type="match status" value="1"/>
</dbReference>
<keyword evidence="3" id="KW-1185">Reference proteome</keyword>
<evidence type="ECO:0000259" key="1">
    <source>
        <dbReference type="PROSITE" id="PS51340"/>
    </source>
</evidence>
<evidence type="ECO:0000313" key="3">
    <source>
        <dbReference type="Proteomes" id="UP000297245"/>
    </source>
</evidence>
<dbReference type="GO" id="GO:0030151">
    <property type="term" value="F:molybdenum ion binding"/>
    <property type="evidence" value="ECO:0007669"/>
    <property type="project" value="InterPro"/>
</dbReference>
<dbReference type="InterPro" id="IPR005303">
    <property type="entry name" value="MOCOS_middle"/>
</dbReference>
<dbReference type="SUPFAM" id="SSF50800">
    <property type="entry name" value="PK beta-barrel domain-like"/>
    <property type="match status" value="1"/>
</dbReference>
<gene>
    <name evidence="2" type="ORF">K435DRAFT_743533</name>
</gene>
<reference evidence="2 3" key="1">
    <citation type="journal article" date="2019" name="Nat. Ecol. Evol.">
        <title>Megaphylogeny resolves global patterns of mushroom evolution.</title>
        <authorList>
            <person name="Varga T."/>
            <person name="Krizsan K."/>
            <person name="Foldi C."/>
            <person name="Dima B."/>
            <person name="Sanchez-Garcia M."/>
            <person name="Sanchez-Ramirez S."/>
            <person name="Szollosi G.J."/>
            <person name="Szarkandi J.G."/>
            <person name="Papp V."/>
            <person name="Albert L."/>
            <person name="Andreopoulos W."/>
            <person name="Angelini C."/>
            <person name="Antonin V."/>
            <person name="Barry K.W."/>
            <person name="Bougher N.L."/>
            <person name="Buchanan P."/>
            <person name="Buyck B."/>
            <person name="Bense V."/>
            <person name="Catcheside P."/>
            <person name="Chovatia M."/>
            <person name="Cooper J."/>
            <person name="Damon W."/>
            <person name="Desjardin D."/>
            <person name="Finy P."/>
            <person name="Geml J."/>
            <person name="Haridas S."/>
            <person name="Hughes K."/>
            <person name="Justo A."/>
            <person name="Karasinski D."/>
            <person name="Kautmanova I."/>
            <person name="Kiss B."/>
            <person name="Kocsube S."/>
            <person name="Kotiranta H."/>
            <person name="LaButti K.M."/>
            <person name="Lechner B.E."/>
            <person name="Liimatainen K."/>
            <person name="Lipzen A."/>
            <person name="Lukacs Z."/>
            <person name="Mihaltcheva S."/>
            <person name="Morgado L.N."/>
            <person name="Niskanen T."/>
            <person name="Noordeloos M.E."/>
            <person name="Ohm R.A."/>
            <person name="Ortiz-Santana B."/>
            <person name="Ovrebo C."/>
            <person name="Racz N."/>
            <person name="Riley R."/>
            <person name="Savchenko A."/>
            <person name="Shiryaev A."/>
            <person name="Soop K."/>
            <person name="Spirin V."/>
            <person name="Szebenyi C."/>
            <person name="Tomsovsky M."/>
            <person name="Tulloss R.E."/>
            <person name="Uehling J."/>
            <person name="Grigoriev I.V."/>
            <person name="Vagvolgyi C."/>
            <person name="Papp T."/>
            <person name="Martin F.M."/>
            <person name="Miettinen O."/>
            <person name="Hibbett D.S."/>
            <person name="Nagy L.G."/>
        </authorList>
    </citation>
    <scope>NUCLEOTIDE SEQUENCE [LARGE SCALE GENOMIC DNA]</scope>
    <source>
        <strain evidence="2 3">CBS 962.96</strain>
    </source>
</reference>
<sequence>MNLGIGSVSPYADRLNKPNFGYEDIKVSKLLVHPIKSCRGTSVQSCRYTPEGFENDRRWAIIDEKHVVVTAREKAKMVLITPKVEVAENSPHGGFLRVSFPKDSGCEEFMVPLRPTEEVLSTWKLIDAIKLWNSSVDGYICETLPSMPTASGRSPSSILSEYLEAPVQLVYKGGRPRPCDETSSFPELKATTDYQDGYPLLVLSEENVEAVEKELRGHVGTQGIEERWTTDKILVERFRPNIVLRGAGPFEEDNWEEIGIGTDTSTAASNPGILLVSKCARCLLPNVCTETGVRDKAVPFKVLMKFRTGVDPENKWKPCVGCNGVPLAEGVISVGDTVVVRKMIV</sequence>
<dbReference type="PANTHER" id="PTHR14237:SF19">
    <property type="entry name" value="MITOCHONDRIAL AMIDOXIME REDUCING COMPONENT 1"/>
    <property type="match status" value="1"/>
</dbReference>
<dbReference type="AlphaFoldDB" id="A0A4S8MTG5"/>
<proteinExistence type="predicted"/>
<dbReference type="SUPFAM" id="SSF141673">
    <property type="entry name" value="MOSC N-terminal domain-like"/>
    <property type="match status" value="1"/>
</dbReference>
<evidence type="ECO:0000313" key="2">
    <source>
        <dbReference type="EMBL" id="THV06478.1"/>
    </source>
</evidence>
<dbReference type="Proteomes" id="UP000297245">
    <property type="component" value="Unassembled WGS sequence"/>
</dbReference>
<dbReference type="Pfam" id="PF03476">
    <property type="entry name" value="MOSC_N"/>
    <property type="match status" value="1"/>
</dbReference>
<name>A0A4S8MTG5_DENBC</name>
<dbReference type="EMBL" id="ML179042">
    <property type="protein sequence ID" value="THV06478.1"/>
    <property type="molecule type" value="Genomic_DNA"/>
</dbReference>
<dbReference type="InterPro" id="IPR005302">
    <property type="entry name" value="MoCF_Sase_C"/>
</dbReference>
<dbReference type="InterPro" id="IPR011037">
    <property type="entry name" value="Pyrv_Knase-like_insert_dom_sf"/>
</dbReference>
<accession>A0A4S8MTG5</accession>
<dbReference type="GO" id="GO:0003824">
    <property type="term" value="F:catalytic activity"/>
    <property type="evidence" value="ECO:0007669"/>
    <property type="project" value="InterPro"/>
</dbReference>
<dbReference type="GO" id="GO:0030170">
    <property type="term" value="F:pyridoxal phosphate binding"/>
    <property type="evidence" value="ECO:0007669"/>
    <property type="project" value="InterPro"/>
</dbReference>